<reference evidence="1 2" key="1">
    <citation type="journal article" date="2015" name="Sci. Rep.">
        <title>Chromosome-level genome map provides insights into diverse defense mechanisms in the medicinal fungus Ganoderma sinense.</title>
        <authorList>
            <person name="Zhu Y."/>
            <person name="Xu J."/>
            <person name="Sun C."/>
            <person name="Zhou S."/>
            <person name="Xu H."/>
            <person name="Nelson D.R."/>
            <person name="Qian J."/>
            <person name="Song J."/>
            <person name="Luo H."/>
            <person name="Xiang L."/>
            <person name="Li Y."/>
            <person name="Xu Z."/>
            <person name="Ji A."/>
            <person name="Wang L."/>
            <person name="Lu S."/>
            <person name="Hayward A."/>
            <person name="Sun W."/>
            <person name="Li X."/>
            <person name="Schwartz D.C."/>
            <person name="Wang Y."/>
            <person name="Chen S."/>
        </authorList>
    </citation>
    <scope>NUCLEOTIDE SEQUENCE [LARGE SCALE GENOMIC DNA]</scope>
    <source>
        <strain evidence="1 2">ZZ0214-1</strain>
    </source>
</reference>
<comment type="caution">
    <text evidence="1">The sequence shown here is derived from an EMBL/GenBank/DDBJ whole genome shotgun (WGS) entry which is preliminary data.</text>
</comment>
<evidence type="ECO:0000313" key="1">
    <source>
        <dbReference type="EMBL" id="PIL26689.1"/>
    </source>
</evidence>
<dbReference type="OrthoDB" id="2760482at2759"/>
<evidence type="ECO:0000313" key="2">
    <source>
        <dbReference type="Proteomes" id="UP000230002"/>
    </source>
</evidence>
<sequence length="219" mass="24464">MSSESNPSAAAAAVVETKSTLTSARLECLLVVWRVREALQAMPQPADNLTIRRWNHGIARELWVAISAFGLAGALEMALSDDDGAAVMSSQPLTYLLRVAEWRNRRLRFSVLKVDIPTYLALSSMDLRVFYRMEDNTTFPHWWTWSTEGPGDGKRCPGWWANPSADVGAPMPVFEPDKEDLATMAGDMYLTLEGILAEKEAELRDIDDCIAEEELELSR</sequence>
<keyword evidence="2" id="KW-1185">Reference proteome</keyword>
<name>A0A2G8RYT4_9APHY</name>
<dbReference type="Proteomes" id="UP000230002">
    <property type="component" value="Unassembled WGS sequence"/>
</dbReference>
<gene>
    <name evidence="1" type="ORF">GSI_11216</name>
</gene>
<proteinExistence type="predicted"/>
<dbReference type="EMBL" id="AYKW01000040">
    <property type="protein sequence ID" value="PIL26689.1"/>
    <property type="molecule type" value="Genomic_DNA"/>
</dbReference>
<protein>
    <submittedName>
        <fullName evidence="1">Uncharacterized protein</fullName>
    </submittedName>
</protein>
<dbReference type="AlphaFoldDB" id="A0A2G8RYT4"/>
<accession>A0A2G8RYT4</accession>
<organism evidence="1 2">
    <name type="scientific">Ganoderma sinense ZZ0214-1</name>
    <dbReference type="NCBI Taxonomy" id="1077348"/>
    <lineage>
        <taxon>Eukaryota</taxon>
        <taxon>Fungi</taxon>
        <taxon>Dikarya</taxon>
        <taxon>Basidiomycota</taxon>
        <taxon>Agaricomycotina</taxon>
        <taxon>Agaricomycetes</taxon>
        <taxon>Polyporales</taxon>
        <taxon>Polyporaceae</taxon>
        <taxon>Ganoderma</taxon>
    </lineage>
</organism>